<keyword evidence="9 11" id="KW-0472">Membrane</keyword>
<reference evidence="13" key="1">
    <citation type="journal article" date="2023" name="Mol. Phylogenet. Evol.">
        <title>Genome-scale phylogeny and comparative genomics of the fungal order Sordariales.</title>
        <authorList>
            <person name="Hensen N."/>
            <person name="Bonometti L."/>
            <person name="Westerberg I."/>
            <person name="Brannstrom I.O."/>
            <person name="Guillou S."/>
            <person name="Cros-Aarteil S."/>
            <person name="Calhoun S."/>
            <person name="Haridas S."/>
            <person name="Kuo A."/>
            <person name="Mondo S."/>
            <person name="Pangilinan J."/>
            <person name="Riley R."/>
            <person name="LaButti K."/>
            <person name="Andreopoulos B."/>
            <person name="Lipzen A."/>
            <person name="Chen C."/>
            <person name="Yan M."/>
            <person name="Daum C."/>
            <person name="Ng V."/>
            <person name="Clum A."/>
            <person name="Steindorff A."/>
            <person name="Ohm R.A."/>
            <person name="Martin F."/>
            <person name="Silar P."/>
            <person name="Natvig D.O."/>
            <person name="Lalanne C."/>
            <person name="Gautier V."/>
            <person name="Ament-Velasquez S.L."/>
            <person name="Kruys A."/>
            <person name="Hutchinson M.I."/>
            <person name="Powell A.J."/>
            <person name="Barry K."/>
            <person name="Miller A.N."/>
            <person name="Grigoriev I.V."/>
            <person name="Debuchy R."/>
            <person name="Gladieux P."/>
            <person name="Hiltunen Thoren M."/>
            <person name="Johannesson H."/>
        </authorList>
    </citation>
    <scope>NUCLEOTIDE SEQUENCE [LARGE SCALE GENOMIC DNA]</scope>
    <source>
        <strain evidence="13">CBS 284.82</strain>
    </source>
</reference>
<dbReference type="PANTHER" id="PTHR28286:SF2">
    <property type="entry name" value="BACTERIORHODOPSIN _OPSIN, NOPA (EUROFUNG)"/>
    <property type="match status" value="1"/>
</dbReference>
<dbReference type="GO" id="GO:0005783">
    <property type="term" value="C:endoplasmic reticulum"/>
    <property type="evidence" value="ECO:0007669"/>
    <property type="project" value="TreeGrafter"/>
</dbReference>
<evidence type="ECO:0000313" key="12">
    <source>
        <dbReference type="EMBL" id="KAK4038348.1"/>
    </source>
</evidence>
<dbReference type="PANTHER" id="PTHR28286">
    <property type="match status" value="1"/>
</dbReference>
<evidence type="ECO:0000256" key="5">
    <source>
        <dbReference type="ARBA" id="ARBA00022692"/>
    </source>
</evidence>
<keyword evidence="3" id="KW-0600">Photoreceptor protein</keyword>
<dbReference type="FunFam" id="1.20.1070.10:FF:000160">
    <property type="entry name" value="Related to Opsin-1"/>
    <property type="match status" value="1"/>
</dbReference>
<dbReference type="GO" id="GO:0005216">
    <property type="term" value="F:monoatomic ion channel activity"/>
    <property type="evidence" value="ECO:0007669"/>
    <property type="project" value="InterPro"/>
</dbReference>
<keyword evidence="8" id="KW-0157">Chromophore</keyword>
<evidence type="ECO:0000256" key="2">
    <source>
        <dbReference type="ARBA" id="ARBA00008130"/>
    </source>
</evidence>
<keyword evidence="5 11" id="KW-0812">Transmembrane</keyword>
<dbReference type="GO" id="GO:0007602">
    <property type="term" value="P:phototransduction"/>
    <property type="evidence" value="ECO:0007669"/>
    <property type="project" value="UniProtKB-KW"/>
</dbReference>
<dbReference type="Proteomes" id="UP001303115">
    <property type="component" value="Unassembled WGS sequence"/>
</dbReference>
<evidence type="ECO:0000256" key="1">
    <source>
        <dbReference type="ARBA" id="ARBA00004141"/>
    </source>
</evidence>
<feature type="transmembrane region" description="Helical" evidence="11">
    <location>
        <begin position="155"/>
        <end position="175"/>
    </location>
</feature>
<dbReference type="InterPro" id="IPR001425">
    <property type="entry name" value="Arc/bac/fun_rhodopsins"/>
</dbReference>
<keyword evidence="7 11" id="KW-1133">Transmembrane helix</keyword>
<dbReference type="EMBL" id="MU854432">
    <property type="protein sequence ID" value="KAK4038348.1"/>
    <property type="molecule type" value="Genomic_DNA"/>
</dbReference>
<accession>A0AAN6SQI0</accession>
<evidence type="ECO:0008006" key="14">
    <source>
        <dbReference type="Google" id="ProtNLM"/>
    </source>
</evidence>
<feature type="transmembrane region" description="Helical" evidence="11">
    <location>
        <begin position="46"/>
        <end position="67"/>
    </location>
</feature>
<dbReference type="SMART" id="SM01021">
    <property type="entry name" value="Bac_rhodopsin"/>
    <property type="match status" value="1"/>
</dbReference>
<evidence type="ECO:0000256" key="9">
    <source>
        <dbReference type="ARBA" id="ARBA00023136"/>
    </source>
</evidence>
<keyword evidence="13" id="KW-1185">Reference proteome</keyword>
<dbReference type="Pfam" id="PF01036">
    <property type="entry name" value="Bac_rhodopsin"/>
    <property type="match status" value="1"/>
</dbReference>
<evidence type="ECO:0000256" key="8">
    <source>
        <dbReference type="ARBA" id="ARBA00022991"/>
    </source>
</evidence>
<dbReference type="GO" id="GO:0009881">
    <property type="term" value="F:photoreceptor activity"/>
    <property type="evidence" value="ECO:0007669"/>
    <property type="project" value="UniProtKB-KW"/>
</dbReference>
<proteinExistence type="inferred from homology"/>
<comment type="similarity">
    <text evidence="2">Belongs to the archaeal/bacterial/fungal opsin family.</text>
</comment>
<evidence type="ECO:0000256" key="7">
    <source>
        <dbReference type="ARBA" id="ARBA00022989"/>
    </source>
</evidence>
<feature type="transmembrane region" description="Helical" evidence="11">
    <location>
        <begin position="251"/>
        <end position="271"/>
    </location>
</feature>
<evidence type="ECO:0000256" key="4">
    <source>
        <dbReference type="ARBA" id="ARBA00022606"/>
    </source>
</evidence>
<feature type="transmembrane region" description="Helical" evidence="11">
    <location>
        <begin position="221"/>
        <end position="239"/>
    </location>
</feature>
<dbReference type="GO" id="GO:0005886">
    <property type="term" value="C:plasma membrane"/>
    <property type="evidence" value="ECO:0007669"/>
    <property type="project" value="TreeGrafter"/>
</dbReference>
<keyword evidence="6" id="KW-0681">Retinal protein</keyword>
<evidence type="ECO:0000256" key="3">
    <source>
        <dbReference type="ARBA" id="ARBA00022543"/>
    </source>
</evidence>
<keyword evidence="4" id="KW-0716">Sensory transduction</keyword>
<dbReference type="PROSITE" id="PS00950">
    <property type="entry name" value="BACTERIAL_OPSIN_1"/>
    <property type="match status" value="1"/>
</dbReference>
<feature type="transmembrane region" description="Helical" evidence="11">
    <location>
        <begin position="73"/>
        <end position="91"/>
    </location>
</feature>
<evidence type="ECO:0000313" key="13">
    <source>
        <dbReference type="Proteomes" id="UP001303115"/>
    </source>
</evidence>
<dbReference type="AlphaFoldDB" id="A0AAN6SQI0"/>
<name>A0AAN6SQI0_9PEZI</name>
<comment type="caution">
    <text evidence="12">The sequence shown here is derived from an EMBL/GenBank/DDBJ whole genome shotgun (WGS) entry which is preliminary data.</text>
</comment>
<evidence type="ECO:0000256" key="6">
    <source>
        <dbReference type="ARBA" id="ARBA00022925"/>
    </source>
</evidence>
<dbReference type="CDD" id="cd15028">
    <property type="entry name" value="7tm_Opsin-1_euk"/>
    <property type="match status" value="1"/>
</dbReference>
<sequence>MISPDQVAEMLYPAAAATTSKPGPIPTVIPTPTHYQLSGETGHRTLWVLFALMTISSGVFALLSWNVPVSKRIYHVTTTLLSIVSALAYFAMAAGHASSLSCHAVRDRHSHDIPDTFHDSCRQIYWARYIDWAITTPLVLLNLCLLAGVDGAHTLMAVVANVIMVLGGLFAAYGAEGTAQKWGWFAISCVSYLFVLWHVGLHGTRAVQSKGARVSKLWASLAIYSLALWAAYPIVWGVAALARRTSVDTEILVYAVLDILVKPVFGLWLLVSHRAIAESNIDLGGYWSQGAAAEGRIRIGEED</sequence>
<feature type="transmembrane region" description="Helical" evidence="11">
    <location>
        <begin position="182"/>
        <end position="201"/>
    </location>
</feature>
<gene>
    <name evidence="12" type="ORF">C8A01DRAFT_17563</name>
</gene>
<evidence type="ECO:0000256" key="11">
    <source>
        <dbReference type="SAM" id="Phobius"/>
    </source>
</evidence>
<dbReference type="PRINTS" id="PR00251">
    <property type="entry name" value="BACTRLOPSIN"/>
</dbReference>
<keyword evidence="10" id="KW-0675">Receptor</keyword>
<dbReference type="Gene3D" id="1.20.1070.10">
    <property type="entry name" value="Rhodopsin 7-helix transmembrane proteins"/>
    <property type="match status" value="1"/>
</dbReference>
<organism evidence="12 13">
    <name type="scientific">Parachaetomium inaequale</name>
    <dbReference type="NCBI Taxonomy" id="2588326"/>
    <lineage>
        <taxon>Eukaryota</taxon>
        <taxon>Fungi</taxon>
        <taxon>Dikarya</taxon>
        <taxon>Ascomycota</taxon>
        <taxon>Pezizomycotina</taxon>
        <taxon>Sordariomycetes</taxon>
        <taxon>Sordariomycetidae</taxon>
        <taxon>Sordariales</taxon>
        <taxon>Chaetomiaceae</taxon>
        <taxon>Parachaetomium</taxon>
    </lineage>
</organism>
<dbReference type="InterPro" id="IPR018229">
    <property type="entry name" value="Rhodopsin_retinal_BS"/>
</dbReference>
<protein>
    <recommendedName>
        <fullName evidence="14">Opsin</fullName>
    </recommendedName>
</protein>
<feature type="transmembrane region" description="Helical" evidence="11">
    <location>
        <begin position="129"/>
        <end position="149"/>
    </location>
</feature>
<evidence type="ECO:0000256" key="10">
    <source>
        <dbReference type="ARBA" id="ARBA00023170"/>
    </source>
</evidence>
<comment type="subcellular location">
    <subcellularLocation>
        <location evidence="1">Membrane</location>
        <topology evidence="1">Multi-pass membrane protein</topology>
    </subcellularLocation>
</comment>
<dbReference type="SUPFAM" id="SSF81321">
    <property type="entry name" value="Family A G protein-coupled receptor-like"/>
    <property type="match status" value="1"/>
</dbReference>